<dbReference type="Gene3D" id="1.10.10.970">
    <property type="entry name" value="RNA 2'-phosphotransferase, Tpt1/KptA family, N-terminal domain"/>
    <property type="match status" value="1"/>
</dbReference>
<feature type="compositionally biased region" description="Basic and acidic residues" evidence="4">
    <location>
        <begin position="92"/>
        <end position="103"/>
    </location>
</feature>
<gene>
    <name evidence="6" type="primary">LOC105054773</name>
</gene>
<comment type="function">
    <text evidence="1">Catalyzes the last step of tRNA splicing, the transfer of the splice junction 2'-phosphate from ligated tRNA to NAD to produce ADP-ribose 1''-2'' cyclic phosphate.</text>
</comment>
<dbReference type="Pfam" id="PF01885">
    <property type="entry name" value="PTS_2-RNA"/>
    <property type="match status" value="1"/>
</dbReference>
<evidence type="ECO:0000256" key="1">
    <source>
        <dbReference type="ARBA" id="ARBA00003343"/>
    </source>
</evidence>
<dbReference type="GO" id="GO:0006388">
    <property type="term" value="P:tRNA splicing, via endonucleolytic cleavage and ligation"/>
    <property type="evidence" value="ECO:0007669"/>
    <property type="project" value="TreeGrafter"/>
</dbReference>
<reference evidence="6" key="1">
    <citation type="submission" date="2025-08" db="UniProtKB">
        <authorList>
            <consortium name="RefSeq"/>
        </authorList>
    </citation>
    <scope>IDENTIFICATION</scope>
</reference>
<dbReference type="PANTHER" id="PTHR12684:SF2">
    <property type="entry name" value="TRNA 2'-PHOSPHOTRANSFERASE 1"/>
    <property type="match status" value="1"/>
</dbReference>
<dbReference type="SUPFAM" id="SSF56399">
    <property type="entry name" value="ADP-ribosylation"/>
    <property type="match status" value="1"/>
</dbReference>
<name>A0A8N4FA15_ELAGV</name>
<evidence type="ECO:0000256" key="4">
    <source>
        <dbReference type="SAM" id="MobiDB-lite"/>
    </source>
</evidence>
<dbReference type="RefSeq" id="XP_029123346.1">
    <property type="nucleotide sequence ID" value="XM_029267513.1"/>
</dbReference>
<evidence type="ECO:0000256" key="3">
    <source>
        <dbReference type="ARBA" id="ARBA00047949"/>
    </source>
</evidence>
<dbReference type="InterPro" id="IPR002745">
    <property type="entry name" value="Ptrans_KptA/Tpt1"/>
</dbReference>
<comment type="catalytic activity">
    <reaction evidence="3">
        <text>2'-phospho-[ligated tRNA] + NAD(+) = mature tRNA + ADP-alpha-D-ribose 1'',2''-cyclic phosphate + nicotinamide</text>
        <dbReference type="Rhea" id="RHEA:23324"/>
        <dbReference type="Rhea" id="RHEA-COMP:11106"/>
        <dbReference type="Rhea" id="RHEA-COMP:11107"/>
        <dbReference type="ChEBI" id="CHEBI:17154"/>
        <dbReference type="ChEBI" id="CHEBI:57540"/>
        <dbReference type="ChEBI" id="CHEBI:76596"/>
        <dbReference type="ChEBI" id="CHEBI:82883"/>
        <dbReference type="ChEBI" id="CHEBI:85027"/>
        <dbReference type="EC" id="2.7.1.160"/>
    </reaction>
</comment>
<keyword evidence="5" id="KW-1185">Reference proteome</keyword>
<dbReference type="EC" id="2.7.1.160" evidence="2"/>
<feature type="compositionally biased region" description="Low complexity" evidence="4">
    <location>
        <begin position="66"/>
        <end position="84"/>
    </location>
</feature>
<feature type="region of interest" description="Disordered" evidence="4">
    <location>
        <begin position="1"/>
        <end position="30"/>
    </location>
</feature>
<feature type="region of interest" description="Disordered" evidence="4">
    <location>
        <begin position="52"/>
        <end position="114"/>
    </location>
</feature>
<dbReference type="GO" id="GO:0000215">
    <property type="term" value="F:tRNA 2'-phosphotransferase activity"/>
    <property type="evidence" value="ECO:0007669"/>
    <property type="project" value="UniProtKB-EC"/>
</dbReference>
<accession>A0A8N4FA15</accession>
<dbReference type="OrthoDB" id="419694at2759"/>
<protein>
    <recommendedName>
        <fullName evidence="2">2'-phosphotransferase</fullName>
        <ecNumber evidence="2">2.7.1.160</ecNumber>
    </recommendedName>
</protein>
<evidence type="ECO:0000256" key="2">
    <source>
        <dbReference type="ARBA" id="ARBA00012007"/>
    </source>
</evidence>
<proteinExistence type="predicted"/>
<evidence type="ECO:0000313" key="5">
    <source>
        <dbReference type="Proteomes" id="UP000504607"/>
    </source>
</evidence>
<dbReference type="AlphaFoldDB" id="A0A8N4FA15"/>
<dbReference type="PANTHER" id="PTHR12684">
    <property type="entry name" value="PUTATIVE PHOSPHOTRANSFERASE"/>
    <property type="match status" value="1"/>
</dbReference>
<sequence>MWPSATSALRVLRFRPPPPPPPISRSSCSSYPNLITTLFPSTLPLYPRRLLRMANPNPKPTAPNLSSSSKPFSAASISASSTSRRSGRGRGRGRDSGFREDRHRGRGGGADGDSNRIDALGRLMTRILRHMASELNLDIRSDGYVRVRDLLKLNMTTYAKVPLRSHTIEEVKEAVKRDNKQRFSLLEDNGELLIRANQGHTIADMLKVWLFQPWKAARWVLALEAWWLSLSQSPMVSRWELCGCLPQLLWECWDKAWTMNIALVVESHSGWIFHQGYGYGAVDKGPSCWSSSALGSHECARILQACSFPVSMLGHKILRCGSPLSVGVYG</sequence>
<dbReference type="Proteomes" id="UP000504607">
    <property type="component" value="Chromosome 12"/>
</dbReference>
<organism evidence="5 6">
    <name type="scientific">Elaeis guineensis var. tenera</name>
    <name type="common">Oil palm</name>
    <dbReference type="NCBI Taxonomy" id="51953"/>
    <lineage>
        <taxon>Eukaryota</taxon>
        <taxon>Viridiplantae</taxon>
        <taxon>Streptophyta</taxon>
        <taxon>Embryophyta</taxon>
        <taxon>Tracheophyta</taxon>
        <taxon>Spermatophyta</taxon>
        <taxon>Magnoliopsida</taxon>
        <taxon>Liliopsida</taxon>
        <taxon>Arecaceae</taxon>
        <taxon>Arecoideae</taxon>
        <taxon>Cocoseae</taxon>
        <taxon>Elaeidinae</taxon>
        <taxon>Elaeis</taxon>
    </lineage>
</organism>
<dbReference type="InterPro" id="IPR042080">
    <property type="entry name" value="RNA_2'-PTrans_N"/>
</dbReference>
<evidence type="ECO:0000313" key="6">
    <source>
        <dbReference type="RefSeq" id="XP_029123346.1"/>
    </source>
</evidence>